<dbReference type="PANTHER" id="PTHR11017">
    <property type="entry name" value="LEUCINE-RICH REPEAT-CONTAINING PROTEIN"/>
    <property type="match status" value="1"/>
</dbReference>
<dbReference type="InterPro" id="IPR042197">
    <property type="entry name" value="Apaf_helical"/>
</dbReference>
<name>A0A8K0DJU1_9ROSA</name>
<dbReference type="SUPFAM" id="SSF52540">
    <property type="entry name" value="P-loop containing nucleoside triphosphate hydrolases"/>
    <property type="match status" value="1"/>
</dbReference>
<dbReference type="Gene3D" id="1.10.8.430">
    <property type="entry name" value="Helical domain of apoptotic protease-activating factors"/>
    <property type="match status" value="1"/>
</dbReference>
<dbReference type="PRINTS" id="PR00364">
    <property type="entry name" value="DISEASERSIST"/>
</dbReference>
<sequence length="224" mass="25888">MDLQFHFNSNEVRTIVICGKQGIGKTTIAIEVFKRISHKFDACAFISNIRRVFRNDKISLRKHLCLVSLDSQLERTMKDDDMTFDKLMKRLETKRVLIVLDDVDQFEQIEGLVGNWGKEDQVLGQESRIVVTTRENYLSIRYGKKNMYEVDKLTKKEALQLLCQEAFEDNRVLVDYTEVSNNVIEYADGNASTLKNLGSFLFGRTVDEWSNTIAELKVNPTFSK</sequence>
<organism evidence="2 3">
    <name type="scientific">Rhamnella rubrinervis</name>
    <dbReference type="NCBI Taxonomy" id="2594499"/>
    <lineage>
        <taxon>Eukaryota</taxon>
        <taxon>Viridiplantae</taxon>
        <taxon>Streptophyta</taxon>
        <taxon>Embryophyta</taxon>
        <taxon>Tracheophyta</taxon>
        <taxon>Spermatophyta</taxon>
        <taxon>Magnoliopsida</taxon>
        <taxon>eudicotyledons</taxon>
        <taxon>Gunneridae</taxon>
        <taxon>Pentapetalae</taxon>
        <taxon>rosids</taxon>
        <taxon>fabids</taxon>
        <taxon>Rosales</taxon>
        <taxon>Rhamnaceae</taxon>
        <taxon>rhamnoid group</taxon>
        <taxon>Rhamneae</taxon>
        <taxon>Rhamnella</taxon>
    </lineage>
</organism>
<evidence type="ECO:0000259" key="1">
    <source>
        <dbReference type="Pfam" id="PF00931"/>
    </source>
</evidence>
<evidence type="ECO:0000313" key="2">
    <source>
        <dbReference type="EMBL" id="KAF3432377.1"/>
    </source>
</evidence>
<reference evidence="2" key="1">
    <citation type="submission" date="2020-03" db="EMBL/GenBank/DDBJ databases">
        <title>A high-quality chromosome-level genome assembly of a woody plant with both climbing and erect habits, Rhamnella rubrinervis.</title>
        <authorList>
            <person name="Lu Z."/>
            <person name="Yang Y."/>
            <person name="Zhu X."/>
            <person name="Sun Y."/>
        </authorList>
    </citation>
    <scope>NUCLEOTIDE SEQUENCE</scope>
    <source>
        <strain evidence="2">BYM</strain>
        <tissue evidence="2">Leaf</tissue>
    </source>
</reference>
<dbReference type="GO" id="GO:0043531">
    <property type="term" value="F:ADP binding"/>
    <property type="evidence" value="ECO:0007669"/>
    <property type="project" value="InterPro"/>
</dbReference>
<keyword evidence="3" id="KW-1185">Reference proteome</keyword>
<dbReference type="EMBL" id="VOIH02000012">
    <property type="protein sequence ID" value="KAF3432377.1"/>
    <property type="molecule type" value="Genomic_DNA"/>
</dbReference>
<evidence type="ECO:0000313" key="3">
    <source>
        <dbReference type="Proteomes" id="UP000796880"/>
    </source>
</evidence>
<accession>A0A8K0DJU1</accession>
<dbReference type="Gene3D" id="3.40.50.300">
    <property type="entry name" value="P-loop containing nucleotide triphosphate hydrolases"/>
    <property type="match status" value="1"/>
</dbReference>
<dbReference type="AlphaFoldDB" id="A0A8K0DJU1"/>
<dbReference type="OrthoDB" id="1930487at2759"/>
<feature type="domain" description="NB-ARC" evidence="1">
    <location>
        <begin position="8"/>
        <end position="170"/>
    </location>
</feature>
<dbReference type="Pfam" id="PF00931">
    <property type="entry name" value="NB-ARC"/>
    <property type="match status" value="1"/>
</dbReference>
<dbReference type="InterPro" id="IPR044974">
    <property type="entry name" value="Disease_R_plants"/>
</dbReference>
<dbReference type="Proteomes" id="UP000796880">
    <property type="component" value="Unassembled WGS sequence"/>
</dbReference>
<protein>
    <recommendedName>
        <fullName evidence="1">NB-ARC domain-containing protein</fullName>
    </recommendedName>
</protein>
<comment type="caution">
    <text evidence="2">The sequence shown here is derived from an EMBL/GenBank/DDBJ whole genome shotgun (WGS) entry which is preliminary data.</text>
</comment>
<dbReference type="PANTHER" id="PTHR11017:SF559">
    <property type="entry name" value="DISEASE RESISTANCE PROTEIN CHL1"/>
    <property type="match status" value="1"/>
</dbReference>
<dbReference type="GO" id="GO:0006952">
    <property type="term" value="P:defense response"/>
    <property type="evidence" value="ECO:0007669"/>
    <property type="project" value="InterPro"/>
</dbReference>
<dbReference type="InterPro" id="IPR027417">
    <property type="entry name" value="P-loop_NTPase"/>
</dbReference>
<gene>
    <name evidence="2" type="ORF">FNV43_RR27117</name>
</gene>
<dbReference type="InterPro" id="IPR002182">
    <property type="entry name" value="NB-ARC"/>
</dbReference>
<proteinExistence type="predicted"/>